<keyword evidence="4" id="KW-1185">Reference proteome</keyword>
<feature type="transmembrane region" description="Helical" evidence="1">
    <location>
        <begin position="20"/>
        <end position="41"/>
    </location>
</feature>
<dbReference type="Proteomes" id="UP000062519">
    <property type="component" value="Chromosome 2"/>
</dbReference>
<keyword evidence="1" id="KW-0812">Transmembrane</keyword>
<dbReference type="InterPro" id="IPR019587">
    <property type="entry name" value="Polyketide_cyclase/dehydratase"/>
</dbReference>
<dbReference type="AlphaFoldDB" id="A0A1B4FPI0"/>
<dbReference type="RefSeq" id="WP_059596876.1">
    <property type="nucleotide sequence ID" value="NZ_CP013387.1"/>
</dbReference>
<evidence type="ECO:0000259" key="2">
    <source>
        <dbReference type="Pfam" id="PF04116"/>
    </source>
</evidence>
<dbReference type="InterPro" id="IPR023393">
    <property type="entry name" value="START-like_dom_sf"/>
</dbReference>
<sequence>MTQDVNAFRAHYRANVHPRYNAWLHGGFVLAYGIAAIAFFLKDVAHVSAFQWATVPFTFLLFNWLEFTVHRHVGHFKRRFGAMFYRRHTGDHHSFFSSERMTYRDARDWRVILFPAWLIVVFSVGLFAVHAVSSRIDANVAGLFASTMLGGYLLYEFLHACEHLPDTHPLATWPWIRQMRTLHRIHHRNELMRTCNFDVILPLMDWLHGTLRWNAEPQAEFSTFMRHEIDIARRSADVLAYASSAACWPEWHPSSLRVDGPTGPLAAGSRFEEDVRAAGRVDHLRWDVLRDEAGAIWQARAVNAKGNLRILLTYECRDGAQGARFIRTLQYHSPNPLLRLANALVMRKRVECESAHSLTLLKRRLEDEDACDARR</sequence>
<proteinExistence type="predicted"/>
<evidence type="ECO:0000313" key="3">
    <source>
        <dbReference type="EMBL" id="AOJ05568.1"/>
    </source>
</evidence>
<accession>A0A1B4FPI0</accession>
<dbReference type="EMBL" id="CP013387">
    <property type="protein sequence ID" value="AOJ05568.1"/>
    <property type="molecule type" value="Genomic_DNA"/>
</dbReference>
<dbReference type="Gene3D" id="3.30.530.20">
    <property type="match status" value="1"/>
</dbReference>
<evidence type="ECO:0000256" key="1">
    <source>
        <dbReference type="SAM" id="Phobius"/>
    </source>
</evidence>
<dbReference type="Pfam" id="PF10604">
    <property type="entry name" value="Polyketide_cyc2"/>
    <property type="match status" value="1"/>
</dbReference>
<keyword evidence="1" id="KW-1133">Transmembrane helix</keyword>
<keyword evidence="1" id="KW-0472">Membrane</keyword>
<dbReference type="KEGG" id="buu:WS70_28310"/>
<feature type="domain" description="Fatty acid hydroxylase" evidence="2">
    <location>
        <begin position="57"/>
        <end position="210"/>
    </location>
</feature>
<dbReference type="GO" id="GO:0016491">
    <property type="term" value="F:oxidoreductase activity"/>
    <property type="evidence" value="ECO:0007669"/>
    <property type="project" value="InterPro"/>
</dbReference>
<dbReference type="InterPro" id="IPR006694">
    <property type="entry name" value="Fatty_acid_hydroxylase"/>
</dbReference>
<dbReference type="GO" id="GO:0005506">
    <property type="term" value="F:iron ion binding"/>
    <property type="evidence" value="ECO:0007669"/>
    <property type="project" value="InterPro"/>
</dbReference>
<feature type="transmembrane region" description="Helical" evidence="1">
    <location>
        <begin position="47"/>
        <end position="69"/>
    </location>
</feature>
<dbReference type="SUPFAM" id="SSF55961">
    <property type="entry name" value="Bet v1-like"/>
    <property type="match status" value="1"/>
</dbReference>
<reference evidence="3 4" key="1">
    <citation type="submission" date="2015-12" db="EMBL/GenBank/DDBJ databases">
        <title>Diversity of Burkholderia near neighbor genomes.</title>
        <authorList>
            <person name="Sahl J."/>
            <person name="Wagner D."/>
            <person name="Keim P."/>
        </authorList>
    </citation>
    <scope>NUCLEOTIDE SEQUENCE [LARGE SCALE GENOMIC DNA]</scope>
    <source>
        <strain evidence="3 4">BDU6</strain>
    </source>
</reference>
<feature type="transmembrane region" description="Helical" evidence="1">
    <location>
        <begin position="111"/>
        <end position="132"/>
    </location>
</feature>
<dbReference type="Pfam" id="PF04116">
    <property type="entry name" value="FA_hydroxylase"/>
    <property type="match status" value="1"/>
</dbReference>
<gene>
    <name evidence="3" type="ORF">WS70_28310</name>
</gene>
<evidence type="ECO:0000313" key="4">
    <source>
        <dbReference type="Proteomes" id="UP000062519"/>
    </source>
</evidence>
<organism evidence="3 4">
    <name type="scientific">Burkholderia mayonis</name>
    <dbReference type="NCBI Taxonomy" id="1385591"/>
    <lineage>
        <taxon>Bacteria</taxon>
        <taxon>Pseudomonadati</taxon>
        <taxon>Pseudomonadota</taxon>
        <taxon>Betaproteobacteria</taxon>
        <taxon>Burkholderiales</taxon>
        <taxon>Burkholderiaceae</taxon>
        <taxon>Burkholderia</taxon>
        <taxon>pseudomallei group</taxon>
    </lineage>
</organism>
<protein>
    <submittedName>
        <fullName evidence="3">Sterol desaturase</fullName>
    </submittedName>
</protein>
<dbReference type="GO" id="GO:0008610">
    <property type="term" value="P:lipid biosynthetic process"/>
    <property type="evidence" value="ECO:0007669"/>
    <property type="project" value="InterPro"/>
</dbReference>
<name>A0A1B4FPI0_9BURK</name>